<evidence type="ECO:0000259" key="7">
    <source>
        <dbReference type="PROSITE" id="PS01031"/>
    </source>
</evidence>
<sequence>MENAMGTKGIGERRYLSNLKFEEFVPSSGWTDDSKFHYLLVDLPGFKREEVRLQVDLSGYVTVRGERRVSENKYSCFEKTCKLPENSDMENITGRFEGEMLHVIVPKQTVEEVEEEPANENANPNGIEEENHEDEHGTTNGIKEEHDHEKPNYKDDDSKHGGGHGSHSKKEEKRETSAEREDVCEECGEKWGPKASLLDSVMKRLNKHRGIFITAALAFSLGVWVSRRFESGGQEGSPLT</sequence>
<gene>
    <name evidence="8" type="ORF">L1049_028217</name>
</gene>
<evidence type="ECO:0000256" key="4">
    <source>
        <dbReference type="PROSITE-ProRule" id="PRU00285"/>
    </source>
</evidence>
<dbReference type="Proteomes" id="UP001415857">
    <property type="component" value="Unassembled WGS sequence"/>
</dbReference>
<keyword evidence="2" id="KW-1003">Cell membrane</keyword>
<evidence type="ECO:0000256" key="5">
    <source>
        <dbReference type="RuleBase" id="RU003616"/>
    </source>
</evidence>
<dbReference type="CDD" id="cd06464">
    <property type="entry name" value="ACD_sHsps-like"/>
    <property type="match status" value="1"/>
</dbReference>
<dbReference type="InterPro" id="IPR008978">
    <property type="entry name" value="HSP20-like_chaperone"/>
</dbReference>
<feature type="domain" description="SHSP" evidence="7">
    <location>
        <begin position="19"/>
        <end position="123"/>
    </location>
</feature>
<accession>A0AAP0RK18</accession>
<comment type="similarity">
    <text evidence="4 5">Belongs to the small heat shock protein (HSP20) family.</text>
</comment>
<evidence type="ECO:0000313" key="8">
    <source>
        <dbReference type="EMBL" id="KAK9278644.1"/>
    </source>
</evidence>
<dbReference type="PANTHER" id="PTHR43670">
    <property type="entry name" value="HEAT SHOCK PROTEIN 26"/>
    <property type="match status" value="1"/>
</dbReference>
<comment type="caution">
    <text evidence="8">The sequence shown here is derived from an EMBL/GenBank/DDBJ whole genome shotgun (WGS) entry which is preliminary data.</text>
</comment>
<keyword evidence="3" id="KW-0611">Plant defense</keyword>
<dbReference type="PROSITE" id="PS01031">
    <property type="entry name" value="SHSP"/>
    <property type="match status" value="1"/>
</dbReference>
<feature type="region of interest" description="Disordered" evidence="6">
    <location>
        <begin position="110"/>
        <end position="179"/>
    </location>
</feature>
<dbReference type="PANTHER" id="PTHR43670:SF130">
    <property type="entry name" value="INACTIVE PROTEIN RESTRICTED TEV MOVEMENT 2-LIKE"/>
    <property type="match status" value="1"/>
</dbReference>
<keyword evidence="9" id="KW-1185">Reference proteome</keyword>
<proteinExistence type="inferred from homology"/>
<dbReference type="InterPro" id="IPR002068">
    <property type="entry name" value="A-crystallin/Hsp20_dom"/>
</dbReference>
<dbReference type="AlphaFoldDB" id="A0AAP0RK18"/>
<dbReference type="SUPFAM" id="SSF49764">
    <property type="entry name" value="HSP20-like chaperones"/>
    <property type="match status" value="1"/>
</dbReference>
<dbReference type="Pfam" id="PF00011">
    <property type="entry name" value="HSP20"/>
    <property type="match status" value="1"/>
</dbReference>
<dbReference type="GO" id="GO:0005886">
    <property type="term" value="C:plasma membrane"/>
    <property type="evidence" value="ECO:0007669"/>
    <property type="project" value="UniProtKB-SubCell"/>
</dbReference>
<dbReference type="Gene3D" id="2.60.40.790">
    <property type="match status" value="1"/>
</dbReference>
<name>A0AAP0RK18_LIQFO</name>
<feature type="compositionally biased region" description="Basic and acidic residues" evidence="6">
    <location>
        <begin position="133"/>
        <end position="160"/>
    </location>
</feature>
<protein>
    <recommendedName>
        <fullName evidence="7">SHSP domain-containing protein</fullName>
    </recommendedName>
</protein>
<dbReference type="GO" id="GO:0006952">
    <property type="term" value="P:defense response"/>
    <property type="evidence" value="ECO:0007669"/>
    <property type="project" value="UniProtKB-KW"/>
</dbReference>
<evidence type="ECO:0000313" key="9">
    <source>
        <dbReference type="Proteomes" id="UP001415857"/>
    </source>
</evidence>
<evidence type="ECO:0000256" key="2">
    <source>
        <dbReference type="ARBA" id="ARBA00022475"/>
    </source>
</evidence>
<feature type="compositionally biased region" description="Basic and acidic residues" evidence="6">
    <location>
        <begin position="168"/>
        <end position="179"/>
    </location>
</feature>
<dbReference type="EMBL" id="JBBPBK010000009">
    <property type="protein sequence ID" value="KAK9278644.1"/>
    <property type="molecule type" value="Genomic_DNA"/>
</dbReference>
<evidence type="ECO:0000256" key="3">
    <source>
        <dbReference type="ARBA" id="ARBA00022821"/>
    </source>
</evidence>
<dbReference type="GO" id="GO:0034605">
    <property type="term" value="P:cellular response to heat"/>
    <property type="evidence" value="ECO:0007669"/>
    <property type="project" value="TreeGrafter"/>
</dbReference>
<organism evidence="8 9">
    <name type="scientific">Liquidambar formosana</name>
    <name type="common">Formosan gum</name>
    <dbReference type="NCBI Taxonomy" id="63359"/>
    <lineage>
        <taxon>Eukaryota</taxon>
        <taxon>Viridiplantae</taxon>
        <taxon>Streptophyta</taxon>
        <taxon>Embryophyta</taxon>
        <taxon>Tracheophyta</taxon>
        <taxon>Spermatophyta</taxon>
        <taxon>Magnoliopsida</taxon>
        <taxon>eudicotyledons</taxon>
        <taxon>Gunneridae</taxon>
        <taxon>Pentapetalae</taxon>
        <taxon>Saxifragales</taxon>
        <taxon>Altingiaceae</taxon>
        <taxon>Liquidambar</taxon>
    </lineage>
</organism>
<keyword evidence="2" id="KW-0472">Membrane</keyword>
<reference evidence="8 9" key="1">
    <citation type="journal article" date="2024" name="Plant J.">
        <title>Genome sequences and population genomics reveal climatic adaptation and genomic divergence between two closely related sweetgum species.</title>
        <authorList>
            <person name="Xu W.Q."/>
            <person name="Ren C.Q."/>
            <person name="Zhang X.Y."/>
            <person name="Comes H.P."/>
            <person name="Liu X.H."/>
            <person name="Li Y.G."/>
            <person name="Kettle C.J."/>
            <person name="Jalonen R."/>
            <person name="Gaisberger H."/>
            <person name="Ma Y.Z."/>
            <person name="Qiu Y.X."/>
        </authorList>
    </citation>
    <scope>NUCLEOTIDE SEQUENCE [LARGE SCALE GENOMIC DNA]</scope>
    <source>
        <strain evidence="8">Hangzhou</strain>
    </source>
</reference>
<comment type="subcellular location">
    <subcellularLocation>
        <location evidence="1">Cell membrane</location>
        <topology evidence="1">Single-pass membrane protein</topology>
    </subcellularLocation>
</comment>
<evidence type="ECO:0000256" key="1">
    <source>
        <dbReference type="ARBA" id="ARBA00004162"/>
    </source>
</evidence>
<evidence type="ECO:0000256" key="6">
    <source>
        <dbReference type="SAM" id="MobiDB-lite"/>
    </source>
</evidence>